<dbReference type="OrthoDB" id="5575722at2759"/>
<evidence type="ECO:0000313" key="3">
    <source>
        <dbReference type="EMBL" id="KAF2217701.1"/>
    </source>
</evidence>
<dbReference type="PANTHER" id="PTHR16151:SF2">
    <property type="entry name" value="HAUS AUGMIN-LIKE COMPLEX SUBUNIT 6"/>
    <property type="match status" value="1"/>
</dbReference>
<dbReference type="InterPro" id="IPR026797">
    <property type="entry name" value="HAUS_6"/>
</dbReference>
<feature type="compositionally biased region" description="Low complexity" evidence="1">
    <location>
        <begin position="461"/>
        <end position="472"/>
    </location>
</feature>
<feature type="domain" description="HAUS augmin-like complex subunit 6 N-terminal" evidence="2">
    <location>
        <begin position="42"/>
        <end position="254"/>
    </location>
</feature>
<sequence length="787" mass="88396">MVDRPSTASSSASTHKRTISKAANAYDTQRGAANNLHVIALFLRNCRLLNLDRLEDWPDVTVANVSQDARARTRCAEWCLFQLFRRYDSATTQEKLQPFFPPLEPLQSINLRAALFRCLNELKKDGVLGRETVLRKSMLDDCQGDKFWELCLSFSGLVLRRVTVEKKDRLSYERPYAEKIGTKKALSIKQRESMLPLAIAHKAALAKVLEEKKRKNEAYDGLWQTFKDQEVNLRVRKIQVHETAGLRRRRSPEDNVAQEVLENQWVGSEDVKDALINGDAAPGADGLLTKSFNAVWDSNRTDQLAKADPTEKGLLEDLEDRTRQQKRRLQRWQDLHEQLLKSKVQSAKDDDAATAKPSQLRLDQHQNLTLHDMADIGQMSTIANHKKHTSAAKYDEILTAMRDELRKKSANDPASPTKPVQRVKRPEFKRPSVSVDTTARAPPEVHQRANSHTSVPLRFGQRVSSRSRSYQQPKVINQREPIPLKSEIFSPLKTDRASSISPSPQNSIVASPAQESLIEDQYVPQRRRNGSDTGFASIGTAALSRASSGRNSPRVASRLSISESSSDSPIDPPALQLPVGRNADGMSRPVRASLVDRTRMSMAFKSTDSIELNHGATGKDDGERKGFTRSDTPIGSDETITTLSTVEEKPALSLQERTRQSISFAPQQSAPPKQPSHARSRTSQIYPVNQFDTPEKRQPRRFTVNQLDKDAMEGASYQRRDITPREKLFEEDVEYTSIFKARPKLARSPNLSPFPDSGHGSRESKELDNDLSFADDDIALSSPLKGR</sequence>
<feature type="region of interest" description="Disordered" evidence="1">
    <location>
        <begin position="407"/>
        <end position="516"/>
    </location>
</feature>
<feature type="compositionally biased region" description="Low complexity" evidence="1">
    <location>
        <begin position="663"/>
        <end position="677"/>
    </location>
</feature>
<protein>
    <recommendedName>
        <fullName evidence="2">HAUS augmin-like complex subunit 6 N-terminal domain-containing protein</fullName>
    </recommendedName>
</protein>
<dbReference type="InterPro" id="IPR028163">
    <property type="entry name" value="HAUS_6_N"/>
</dbReference>
<proteinExistence type="predicted"/>
<feature type="compositionally biased region" description="Basic and acidic residues" evidence="1">
    <location>
        <begin position="759"/>
        <end position="768"/>
    </location>
</feature>
<accession>A0A6A6FWC1</accession>
<organism evidence="3 4">
    <name type="scientific">Cercospora zeae-maydis SCOH1-5</name>
    <dbReference type="NCBI Taxonomy" id="717836"/>
    <lineage>
        <taxon>Eukaryota</taxon>
        <taxon>Fungi</taxon>
        <taxon>Dikarya</taxon>
        <taxon>Ascomycota</taxon>
        <taxon>Pezizomycotina</taxon>
        <taxon>Dothideomycetes</taxon>
        <taxon>Dothideomycetidae</taxon>
        <taxon>Mycosphaerellales</taxon>
        <taxon>Mycosphaerellaceae</taxon>
        <taxon>Cercospora</taxon>
    </lineage>
</organism>
<feature type="compositionally biased region" description="Basic and acidic residues" evidence="1">
    <location>
        <begin position="617"/>
        <end position="628"/>
    </location>
</feature>
<keyword evidence="4" id="KW-1185">Reference proteome</keyword>
<feature type="region of interest" description="Disordered" evidence="1">
    <location>
        <begin position="649"/>
        <end position="699"/>
    </location>
</feature>
<evidence type="ECO:0000259" key="2">
    <source>
        <dbReference type="Pfam" id="PF14661"/>
    </source>
</evidence>
<feature type="compositionally biased region" description="Polar residues" evidence="1">
    <location>
        <begin position="681"/>
        <end position="692"/>
    </location>
</feature>
<dbReference type="GO" id="GO:0008017">
    <property type="term" value="F:microtubule binding"/>
    <property type="evidence" value="ECO:0007669"/>
    <property type="project" value="TreeGrafter"/>
</dbReference>
<reference evidence="3" key="1">
    <citation type="journal article" date="2020" name="Stud. Mycol.">
        <title>101 Dothideomycetes genomes: a test case for predicting lifestyles and emergence of pathogens.</title>
        <authorList>
            <person name="Haridas S."/>
            <person name="Albert R."/>
            <person name="Binder M."/>
            <person name="Bloem J."/>
            <person name="Labutti K."/>
            <person name="Salamov A."/>
            <person name="Andreopoulos B."/>
            <person name="Baker S."/>
            <person name="Barry K."/>
            <person name="Bills G."/>
            <person name="Bluhm B."/>
            <person name="Cannon C."/>
            <person name="Castanera R."/>
            <person name="Culley D."/>
            <person name="Daum C."/>
            <person name="Ezra D."/>
            <person name="Gonzalez J."/>
            <person name="Henrissat B."/>
            <person name="Kuo A."/>
            <person name="Liang C."/>
            <person name="Lipzen A."/>
            <person name="Lutzoni F."/>
            <person name="Magnuson J."/>
            <person name="Mondo S."/>
            <person name="Nolan M."/>
            <person name="Ohm R."/>
            <person name="Pangilinan J."/>
            <person name="Park H.-J."/>
            <person name="Ramirez L."/>
            <person name="Alfaro M."/>
            <person name="Sun H."/>
            <person name="Tritt A."/>
            <person name="Yoshinaga Y."/>
            <person name="Zwiers L.-H."/>
            <person name="Turgeon B."/>
            <person name="Goodwin S."/>
            <person name="Spatafora J."/>
            <person name="Crous P."/>
            <person name="Grigoriev I."/>
        </authorList>
    </citation>
    <scope>NUCLEOTIDE SEQUENCE</scope>
    <source>
        <strain evidence="3">SCOH1-5</strain>
    </source>
</reference>
<dbReference type="GO" id="GO:0070652">
    <property type="term" value="C:HAUS complex"/>
    <property type="evidence" value="ECO:0007669"/>
    <property type="project" value="InterPro"/>
</dbReference>
<evidence type="ECO:0000256" key="1">
    <source>
        <dbReference type="SAM" id="MobiDB-lite"/>
    </source>
</evidence>
<dbReference type="GO" id="GO:0051225">
    <property type="term" value="P:spindle assembly"/>
    <property type="evidence" value="ECO:0007669"/>
    <property type="project" value="InterPro"/>
</dbReference>
<dbReference type="GO" id="GO:1990498">
    <property type="term" value="C:mitotic spindle microtubule"/>
    <property type="evidence" value="ECO:0007669"/>
    <property type="project" value="TreeGrafter"/>
</dbReference>
<feature type="region of interest" description="Disordered" evidence="1">
    <location>
        <begin position="741"/>
        <end position="787"/>
    </location>
</feature>
<evidence type="ECO:0000313" key="4">
    <source>
        <dbReference type="Proteomes" id="UP000799539"/>
    </source>
</evidence>
<dbReference type="Pfam" id="PF14661">
    <property type="entry name" value="HAUS6_N"/>
    <property type="match status" value="1"/>
</dbReference>
<gene>
    <name evidence="3" type="ORF">CERZMDRAFT_80401</name>
</gene>
<feature type="region of interest" description="Disordered" evidence="1">
    <location>
        <begin position="543"/>
        <end position="588"/>
    </location>
</feature>
<dbReference type="EMBL" id="ML992662">
    <property type="protein sequence ID" value="KAF2217701.1"/>
    <property type="molecule type" value="Genomic_DNA"/>
</dbReference>
<dbReference type="Proteomes" id="UP000799539">
    <property type="component" value="Unassembled WGS sequence"/>
</dbReference>
<feature type="compositionally biased region" description="Low complexity" evidence="1">
    <location>
        <begin position="560"/>
        <end position="569"/>
    </location>
</feature>
<dbReference type="PANTHER" id="PTHR16151">
    <property type="entry name" value="HAUS AUGMIN-LIKE COMPLEX SUBUNIT 6"/>
    <property type="match status" value="1"/>
</dbReference>
<name>A0A6A6FWC1_9PEZI</name>
<feature type="compositionally biased region" description="Polar residues" evidence="1">
    <location>
        <begin position="497"/>
        <end position="509"/>
    </location>
</feature>
<feature type="region of interest" description="Disordered" evidence="1">
    <location>
        <begin position="606"/>
        <end position="637"/>
    </location>
</feature>
<dbReference type="AlphaFoldDB" id="A0A6A6FWC1"/>